<sequence length="146" mass="17054">MPIRPEHRHFYPIDWRELSREIRFVRAKGRCERCGRPHGRTVTHLGDGRWFDEDRGRWRDGRGRLVRERLPEPAGFADPNLLATTTVHLACAHLDQDTANNEAANLAALCQRCHLGHDRPWNMKKRRITLLLRRALGDLFTGPYSR</sequence>
<dbReference type="AlphaFoldDB" id="A0A371WYD5"/>
<organism evidence="1 2">
    <name type="scientific">Fulvimarina endophytica</name>
    <dbReference type="NCBI Taxonomy" id="2293836"/>
    <lineage>
        <taxon>Bacteria</taxon>
        <taxon>Pseudomonadati</taxon>
        <taxon>Pseudomonadota</taxon>
        <taxon>Alphaproteobacteria</taxon>
        <taxon>Hyphomicrobiales</taxon>
        <taxon>Aurantimonadaceae</taxon>
        <taxon>Fulvimarina</taxon>
    </lineage>
</organism>
<dbReference type="EMBL" id="QURL01000017">
    <property type="protein sequence ID" value="RFC61774.1"/>
    <property type="molecule type" value="Genomic_DNA"/>
</dbReference>
<name>A0A371WYD5_9HYPH</name>
<dbReference type="OrthoDB" id="7066992at2"/>
<proteinExistence type="predicted"/>
<comment type="caution">
    <text evidence="1">The sequence shown here is derived from an EMBL/GenBank/DDBJ whole genome shotgun (WGS) entry which is preliminary data.</text>
</comment>
<accession>A0A371WYD5</accession>
<protein>
    <submittedName>
        <fullName evidence="1">Uncharacterized protein</fullName>
    </submittedName>
</protein>
<dbReference type="RefSeq" id="WP_116684953.1">
    <property type="nucleotide sequence ID" value="NZ_QURL01000017.1"/>
</dbReference>
<evidence type="ECO:0000313" key="2">
    <source>
        <dbReference type="Proteomes" id="UP000264310"/>
    </source>
</evidence>
<gene>
    <name evidence="1" type="ORF">DYI37_19540</name>
</gene>
<dbReference type="Proteomes" id="UP000264310">
    <property type="component" value="Unassembled WGS sequence"/>
</dbReference>
<keyword evidence="2" id="KW-1185">Reference proteome</keyword>
<evidence type="ECO:0000313" key="1">
    <source>
        <dbReference type="EMBL" id="RFC61774.1"/>
    </source>
</evidence>
<reference evidence="1 2" key="1">
    <citation type="submission" date="2018-08" db="EMBL/GenBank/DDBJ databases">
        <title>Fulvimarina sp. 85, whole genome shotgun sequence.</title>
        <authorList>
            <person name="Tuo L."/>
        </authorList>
    </citation>
    <scope>NUCLEOTIDE SEQUENCE [LARGE SCALE GENOMIC DNA]</scope>
    <source>
        <strain evidence="1 2">85</strain>
    </source>
</reference>